<dbReference type="EMBL" id="JAODIR010000047">
    <property type="protein sequence ID" value="MDD2168638.1"/>
    <property type="molecule type" value="Genomic_DNA"/>
</dbReference>
<feature type="region of interest" description="Disordered" evidence="1">
    <location>
        <begin position="139"/>
        <end position="159"/>
    </location>
</feature>
<organism evidence="2 3">
    <name type="scientific">Glaesserella parasuis</name>
    <name type="common">Haemophilus parasuis</name>
    <dbReference type="NCBI Taxonomy" id="738"/>
    <lineage>
        <taxon>Bacteria</taxon>
        <taxon>Pseudomonadati</taxon>
        <taxon>Pseudomonadota</taxon>
        <taxon>Gammaproteobacteria</taxon>
        <taxon>Pasteurellales</taxon>
        <taxon>Pasteurellaceae</taxon>
        <taxon>Glaesserella</taxon>
    </lineage>
</organism>
<evidence type="ECO:0000256" key="1">
    <source>
        <dbReference type="SAM" id="MobiDB-lite"/>
    </source>
</evidence>
<feature type="compositionally biased region" description="Low complexity" evidence="1">
    <location>
        <begin position="139"/>
        <end position="148"/>
    </location>
</feature>
<sequence>MHSSIPLSLTNKTLSAASGKTYHLVDKSGEPLKVFFTKIVDEQLVIYTEEPSISSEETPQAPELVIDDYQQASFVAPQDTVISGSGAALFETTSNIEPASDIPLSSETLPAAATNQNNSLLWWTLGGVSLLGGGVALAGSSSKSGKNNSHQEASPPPVQLEKVANNNVINFSESNQTTIEISGKLRQPLNENTELKLF</sequence>
<dbReference type="RefSeq" id="WP_021116877.1">
    <property type="nucleotide sequence ID" value="NZ_MNAL01000015.1"/>
</dbReference>
<reference evidence="2" key="1">
    <citation type="submission" date="2022-09" db="EMBL/GenBank/DDBJ databases">
        <title>Molecular characterization of Glaesserella parasuis strains circulating in commercial swine farms using whole-genome sequencing.</title>
        <authorList>
            <person name="Mugabi R."/>
            <person name="Clavijo M."/>
            <person name="Li G."/>
        </authorList>
    </citation>
    <scope>NUCLEOTIDE SEQUENCE</scope>
    <source>
        <strain evidence="2">0435-53</strain>
    </source>
</reference>
<gene>
    <name evidence="2" type="ORF">N5925_08630</name>
</gene>
<protein>
    <submittedName>
        <fullName evidence="2">Uncharacterized protein</fullName>
    </submittedName>
</protein>
<evidence type="ECO:0000313" key="3">
    <source>
        <dbReference type="Proteomes" id="UP001148834"/>
    </source>
</evidence>
<proteinExistence type="predicted"/>
<dbReference type="AlphaFoldDB" id="A0AA42EI43"/>
<dbReference type="Proteomes" id="UP001148834">
    <property type="component" value="Unassembled WGS sequence"/>
</dbReference>
<comment type="caution">
    <text evidence="2">The sequence shown here is derived from an EMBL/GenBank/DDBJ whole genome shotgun (WGS) entry which is preliminary data.</text>
</comment>
<name>A0AA42EI43_GLAPU</name>
<evidence type="ECO:0000313" key="2">
    <source>
        <dbReference type="EMBL" id="MDD2168638.1"/>
    </source>
</evidence>
<accession>A0AA42EI43</accession>